<dbReference type="InterPro" id="IPR022529">
    <property type="entry name" value="DUF3530"/>
</dbReference>
<dbReference type="PANTHER" id="PTHR37946:SF1">
    <property type="entry name" value="SLL1969 PROTEIN"/>
    <property type="match status" value="1"/>
</dbReference>
<dbReference type="Pfam" id="PF12048">
    <property type="entry name" value="DUF3530"/>
    <property type="match status" value="2"/>
</dbReference>
<dbReference type="AlphaFoldDB" id="A0AB33Z0M4"/>
<reference evidence="2 3" key="1">
    <citation type="journal article" date="2013" name="Genome Announc.">
        <title>Genome Sequence of the Pyrene- and Fluoranthene-Degrading Bacterium Cycloclasticus sp. Strain PY97M.</title>
        <authorList>
            <person name="Cui Z."/>
            <person name="Xu G."/>
            <person name="Li Q."/>
            <person name="Gao W."/>
            <person name="Zheng L."/>
        </authorList>
    </citation>
    <scope>NUCLEOTIDE SEQUENCE [LARGE SCALE GENOMIC DNA]</scope>
    <source>
        <strain evidence="2 3">PY97M</strain>
    </source>
</reference>
<name>A0AB33Z0M4_9GAMM</name>
<gene>
    <name evidence="2" type="ORF">L196_06999</name>
</gene>
<evidence type="ECO:0000313" key="3">
    <source>
        <dbReference type="Proteomes" id="UP000015462"/>
    </source>
</evidence>
<protein>
    <recommendedName>
        <fullName evidence="4">Serine aminopeptidase, S33</fullName>
    </recommendedName>
</protein>
<sequence length="268" mass="29441">MPKKLLPFLAFSFGLLASGFAFCADLDREKRIAESVKDSIIIGDILTLKTDSVEFLGLLNNEEPEQLRGSIIILHGMGSNPNAPQIIRPLRSQLAQMGWVTASIQLPMASDDASINDHLALIKESGPRIESTLNYMRENFDNHPCVLIAHSLGGIMATNFLAQQDKKACDALVLIGLPTLASDLPEAQATEHLRDLSIPVLDIFGSQDLDNVKKTAPMRKLALVKSNPLNRQVEISGADHLFTGLNDTLVLSIHNWLIHVFKHPLQSQ</sequence>
<feature type="signal peptide" evidence="1">
    <location>
        <begin position="1"/>
        <end position="23"/>
    </location>
</feature>
<dbReference type="PANTHER" id="PTHR37946">
    <property type="entry name" value="SLL1969 PROTEIN"/>
    <property type="match status" value="1"/>
</dbReference>
<evidence type="ECO:0000313" key="2">
    <source>
        <dbReference type="EMBL" id="EPD12890.1"/>
    </source>
</evidence>
<feature type="chain" id="PRO_5044334079" description="Serine aminopeptidase, S33" evidence="1">
    <location>
        <begin position="24"/>
        <end position="268"/>
    </location>
</feature>
<dbReference type="Proteomes" id="UP000015462">
    <property type="component" value="Unassembled WGS sequence"/>
</dbReference>
<keyword evidence="1" id="KW-0732">Signal</keyword>
<dbReference type="InterPro" id="IPR029058">
    <property type="entry name" value="AB_hydrolase_fold"/>
</dbReference>
<proteinExistence type="predicted"/>
<evidence type="ECO:0000256" key="1">
    <source>
        <dbReference type="SAM" id="SignalP"/>
    </source>
</evidence>
<evidence type="ECO:0008006" key="4">
    <source>
        <dbReference type="Google" id="ProtNLM"/>
    </source>
</evidence>
<comment type="caution">
    <text evidence="2">The sequence shown here is derived from an EMBL/GenBank/DDBJ whole genome shotgun (WGS) entry which is preliminary data.</text>
</comment>
<accession>A0AB33Z0M4</accession>
<dbReference type="EMBL" id="ASHL01000005">
    <property type="protein sequence ID" value="EPD12890.1"/>
    <property type="molecule type" value="Genomic_DNA"/>
</dbReference>
<dbReference type="Gene3D" id="3.40.50.1820">
    <property type="entry name" value="alpha/beta hydrolase"/>
    <property type="match status" value="1"/>
</dbReference>
<organism evidence="2 3">
    <name type="scientific">Cycloclasticus pugetii</name>
    <dbReference type="NCBI Taxonomy" id="34068"/>
    <lineage>
        <taxon>Bacteria</taxon>
        <taxon>Pseudomonadati</taxon>
        <taxon>Pseudomonadota</taxon>
        <taxon>Gammaproteobacteria</taxon>
        <taxon>Thiotrichales</taxon>
        <taxon>Piscirickettsiaceae</taxon>
        <taxon>Cycloclasticus</taxon>
    </lineage>
</organism>
<keyword evidence="3" id="KW-1185">Reference proteome</keyword>
<dbReference type="RefSeq" id="WP_016390460.1">
    <property type="nucleotide sequence ID" value="NZ_KE646808.1"/>
</dbReference>
<dbReference type="SUPFAM" id="SSF53474">
    <property type="entry name" value="alpha/beta-Hydrolases"/>
    <property type="match status" value="1"/>
</dbReference>